<feature type="compositionally biased region" description="Low complexity" evidence="1">
    <location>
        <begin position="498"/>
        <end position="512"/>
    </location>
</feature>
<feature type="compositionally biased region" description="Low complexity" evidence="1">
    <location>
        <begin position="15"/>
        <end position="37"/>
    </location>
</feature>
<feature type="compositionally biased region" description="Basic and acidic residues" evidence="1">
    <location>
        <begin position="642"/>
        <end position="652"/>
    </location>
</feature>
<comment type="caution">
    <text evidence="2">The sequence shown here is derived from an EMBL/GenBank/DDBJ whole genome shotgun (WGS) entry which is preliminary data.</text>
</comment>
<evidence type="ECO:0000256" key="1">
    <source>
        <dbReference type="SAM" id="MobiDB-lite"/>
    </source>
</evidence>
<proteinExistence type="predicted"/>
<feature type="compositionally biased region" description="Low complexity" evidence="1">
    <location>
        <begin position="318"/>
        <end position="337"/>
    </location>
</feature>
<reference evidence="2 3" key="1">
    <citation type="submission" date="2016-07" db="EMBL/GenBank/DDBJ databases">
        <title>Pervasive Adenine N6-methylation of Active Genes in Fungi.</title>
        <authorList>
            <consortium name="DOE Joint Genome Institute"/>
            <person name="Mondo S.J."/>
            <person name="Dannebaum R.O."/>
            <person name="Kuo R.C."/>
            <person name="Labutti K."/>
            <person name="Haridas S."/>
            <person name="Kuo A."/>
            <person name="Salamov A."/>
            <person name="Ahrendt S.R."/>
            <person name="Lipzen A."/>
            <person name="Sullivan W."/>
            <person name="Andreopoulos W.B."/>
            <person name="Clum A."/>
            <person name="Lindquist E."/>
            <person name="Daum C."/>
            <person name="Ramamoorthy G.K."/>
            <person name="Gryganskyi A."/>
            <person name="Culley D."/>
            <person name="Magnuson J.K."/>
            <person name="James T.Y."/>
            <person name="O'Malley M.A."/>
            <person name="Stajich J.E."/>
            <person name="Spatafora J.W."/>
            <person name="Visel A."/>
            <person name="Grigoriev I.V."/>
        </authorList>
    </citation>
    <scope>NUCLEOTIDE SEQUENCE [LARGE SCALE GENOMIC DNA]</scope>
    <source>
        <strain evidence="2 3">62-1032</strain>
    </source>
</reference>
<evidence type="ECO:0008006" key="4">
    <source>
        <dbReference type="Google" id="ProtNLM"/>
    </source>
</evidence>
<feature type="compositionally biased region" description="Pro residues" evidence="1">
    <location>
        <begin position="338"/>
        <end position="352"/>
    </location>
</feature>
<feature type="compositionally biased region" description="Low complexity" evidence="1">
    <location>
        <begin position="283"/>
        <end position="298"/>
    </location>
</feature>
<feature type="region of interest" description="Disordered" evidence="1">
    <location>
        <begin position="462"/>
        <end position="545"/>
    </location>
</feature>
<dbReference type="EMBL" id="MCGR01000026">
    <property type="protein sequence ID" value="ORY79802.1"/>
    <property type="molecule type" value="Genomic_DNA"/>
</dbReference>
<name>A0A1Y2F7C6_9BASI</name>
<feature type="compositionally biased region" description="Low complexity" evidence="1">
    <location>
        <begin position="717"/>
        <end position="730"/>
    </location>
</feature>
<dbReference type="Proteomes" id="UP000193467">
    <property type="component" value="Unassembled WGS sequence"/>
</dbReference>
<feature type="compositionally biased region" description="Polar residues" evidence="1">
    <location>
        <begin position="123"/>
        <end position="133"/>
    </location>
</feature>
<dbReference type="GO" id="GO:0006355">
    <property type="term" value="P:regulation of DNA-templated transcription"/>
    <property type="evidence" value="ECO:0007669"/>
    <property type="project" value="InterPro"/>
</dbReference>
<dbReference type="InParanoid" id="A0A1Y2F7C6"/>
<feature type="compositionally biased region" description="Acidic residues" evidence="1">
    <location>
        <begin position="664"/>
        <end position="683"/>
    </location>
</feature>
<evidence type="ECO:0000313" key="3">
    <source>
        <dbReference type="Proteomes" id="UP000193467"/>
    </source>
</evidence>
<feature type="compositionally biased region" description="Low complexity" evidence="1">
    <location>
        <begin position="187"/>
        <end position="223"/>
    </location>
</feature>
<gene>
    <name evidence="2" type="ORF">BCR35DRAFT_325277</name>
</gene>
<sequence length="1045" mass="112294">MDSSDKWKRSFEPVAQPAATAQPTFDSTTASAAAPASVVHRPLPLPQQQAVPPSSLPTVVPHQTQRARAWAVDPSPAVEPRPMDRAESESAGTRGAVGTTSGTLNLDVDRWLEEACRGPSGGRNRSASSSTTPAAEDIKPWLNELHGAEANRARKSFKPRLPPPPPALQPKIVQGKSSAPAFKSRLPPSTSAPPTSTATSAHPPTTIVQPLPQPAAAAAPVIAEPTRSELPARSAPVKRVELPPKPSPAVALPPNLPQCPPPAGPHGLPDKPVMAPQPASNGQLAPQSQPADSSAPSRLAPPPSVNAPVGEHRELPASFSTVDKSSTSSQAEARPSPSASPQPAPPPPPPPSQVKHIQTESTPQPQEPTTSKHPSLSSKEKAFALLPQDGTEFTSSESFYTACYNASIKAFRLSTWKNTEVSTLRAECSLRQRKNCRFSIAAVRSQGKWVVSNEKSRLEHNHVCEVPLDEESEEEDSDDEGPLVQRPPQRISNRGSTHPDPIAGSSSSSAHDSPPRSPSEPSTSSNTSPRIFPPLDPHKPAPPMVKIGDTFDSRFAIHCAASKAAYARGFAIVVSKSLGDGSILGFSCRRGVNQSGLSLAERCHFKLDVEVTEDDDGEEEWKVIRLDEEHNHSPSTQAALGEWKEPRGEQRPRNYPSRAGADGSDSDDFSSEEGSSEDGESSDEEFKPSRKRRRVQNVYSEEEDSSAETRSTDGQRSRASPASSPTSIASLQPLDPSSVARPLPQVGGIFSSRALLHTAASKAGYDRGFVVLVYKVLREGRFVLGCKYSVKSRSRAGAKPCPFRIMVKVTTGKDGEERWGITRVVHEHNHRAHSKQEMGAWKPPCKPRPDSGALKAKKRNRDAEDDEESDGSSGSEARVKIKKKRQRSSSTSGKRRAGNDDSDSEDERPSSSSRSPPPHKKRRASSSLPTPRLSKTPPAPTRRPQPDAPFLPSLTSFLIALAPSLGQFAPILLSLGVDSVEAVMGLILLDEGELERFVKMDRRGDQGREGGVRSLTELPPMERAKLKSGLKKGRAWVEVCEGVGM</sequence>
<feature type="compositionally biased region" description="Acidic residues" evidence="1">
    <location>
        <begin position="467"/>
        <end position="481"/>
    </location>
</feature>
<feature type="region of interest" description="Disordered" evidence="1">
    <location>
        <begin position="828"/>
        <end position="948"/>
    </location>
</feature>
<evidence type="ECO:0000313" key="2">
    <source>
        <dbReference type="EMBL" id="ORY79802.1"/>
    </source>
</evidence>
<feature type="compositionally biased region" description="Low complexity" evidence="1">
    <location>
        <begin position="46"/>
        <end position="57"/>
    </location>
</feature>
<organism evidence="2 3">
    <name type="scientific">Leucosporidium creatinivorum</name>
    <dbReference type="NCBI Taxonomy" id="106004"/>
    <lineage>
        <taxon>Eukaryota</taxon>
        <taxon>Fungi</taxon>
        <taxon>Dikarya</taxon>
        <taxon>Basidiomycota</taxon>
        <taxon>Pucciniomycotina</taxon>
        <taxon>Microbotryomycetes</taxon>
        <taxon>Leucosporidiales</taxon>
        <taxon>Leucosporidium</taxon>
    </lineage>
</organism>
<feature type="compositionally biased region" description="Low complexity" evidence="1">
    <location>
        <begin position="359"/>
        <end position="371"/>
    </location>
</feature>
<dbReference type="AlphaFoldDB" id="A0A1Y2F7C6"/>
<dbReference type="PANTHER" id="PTHR31669">
    <property type="entry name" value="PROTEIN FAR1-RELATED SEQUENCE 10-RELATED"/>
    <property type="match status" value="1"/>
</dbReference>
<feature type="compositionally biased region" description="Low complexity" evidence="1">
    <location>
        <begin position="519"/>
        <end position="530"/>
    </location>
</feature>
<protein>
    <recommendedName>
        <fullName evidence="4">FAR1 domain-containing protein</fullName>
    </recommendedName>
</protein>
<feature type="region of interest" description="Disordered" evidence="1">
    <location>
        <begin position="1"/>
        <end position="383"/>
    </location>
</feature>
<dbReference type="InterPro" id="IPR031052">
    <property type="entry name" value="FHY3/FAR1"/>
</dbReference>
<feature type="compositionally biased region" description="Pro residues" evidence="1">
    <location>
        <begin position="254"/>
        <end position="264"/>
    </location>
</feature>
<feature type="compositionally biased region" description="Pro residues" evidence="1">
    <location>
        <begin position="531"/>
        <end position="543"/>
    </location>
</feature>
<accession>A0A1Y2F7C6</accession>
<keyword evidence="3" id="KW-1185">Reference proteome</keyword>
<feature type="compositionally biased region" description="Basic and acidic residues" evidence="1">
    <location>
        <begin position="107"/>
        <end position="116"/>
    </location>
</feature>
<feature type="region of interest" description="Disordered" evidence="1">
    <location>
        <begin position="625"/>
        <end position="739"/>
    </location>
</feature>
<feature type="compositionally biased region" description="Pro residues" evidence="1">
    <location>
        <begin position="937"/>
        <end position="948"/>
    </location>
</feature>
<feature type="compositionally biased region" description="Basic and acidic residues" evidence="1">
    <location>
        <begin position="1"/>
        <end position="11"/>
    </location>
</feature>
<dbReference type="PANTHER" id="PTHR31669:SF251">
    <property type="entry name" value="PROTEIN FAR1-RELATED SEQUENCE"/>
    <property type="match status" value="1"/>
</dbReference>